<dbReference type="Gene3D" id="2.60.40.4100">
    <property type="entry name" value="Zona pellucida, ZP-C domain"/>
    <property type="match status" value="1"/>
</dbReference>
<dbReference type="PROSITE" id="PS51034">
    <property type="entry name" value="ZP_2"/>
    <property type="match status" value="1"/>
</dbReference>
<feature type="signal peptide" evidence="16">
    <location>
        <begin position="1"/>
        <end position="17"/>
    </location>
</feature>
<keyword evidence="13" id="KW-1015">Disulfide bond</keyword>
<dbReference type="Pfam" id="PF00100">
    <property type="entry name" value="Zona_pellucida"/>
    <property type="match status" value="1"/>
</dbReference>
<evidence type="ECO:0000256" key="1">
    <source>
        <dbReference type="ARBA" id="ARBA00004251"/>
    </source>
</evidence>
<comment type="similarity">
    <text evidence="3">Belongs to the ZP domain family. ZPC subfamily.</text>
</comment>
<protein>
    <recommendedName>
        <fullName evidence="4">Zona pellucida sperm-binding protein 3</fullName>
    </recommendedName>
    <alternativeName>
        <fullName evidence="15">Zona pellucida glycoprotein 3</fullName>
    </alternativeName>
</protein>
<keyword evidence="8" id="KW-0165">Cleavage on pair of basic residues</keyword>
<evidence type="ECO:0000256" key="8">
    <source>
        <dbReference type="ARBA" id="ARBA00022685"/>
    </source>
</evidence>
<feature type="domain" description="ZP" evidence="17">
    <location>
        <begin position="99"/>
        <end position="352"/>
    </location>
</feature>
<evidence type="ECO:0000256" key="2">
    <source>
        <dbReference type="ARBA" id="ARBA00004498"/>
    </source>
</evidence>
<name>A0AAQ4QQX4_GASAC</name>
<evidence type="ECO:0000256" key="13">
    <source>
        <dbReference type="ARBA" id="ARBA00023157"/>
    </source>
</evidence>
<dbReference type="GO" id="GO:0007339">
    <property type="term" value="P:binding of sperm to zona pellucida"/>
    <property type="evidence" value="ECO:0007669"/>
    <property type="project" value="TreeGrafter"/>
</dbReference>
<dbReference type="Pfam" id="PF23344">
    <property type="entry name" value="ZP-N"/>
    <property type="match status" value="1"/>
</dbReference>
<dbReference type="GO" id="GO:0031012">
    <property type="term" value="C:extracellular matrix"/>
    <property type="evidence" value="ECO:0007669"/>
    <property type="project" value="TreeGrafter"/>
</dbReference>
<dbReference type="Ensembl" id="ENSGACT00000043866.1">
    <property type="protein sequence ID" value="ENSGACP00000053704.1"/>
    <property type="gene ID" value="ENSGACG00000028647.1"/>
</dbReference>
<keyword evidence="19" id="KW-1185">Reference proteome</keyword>
<evidence type="ECO:0000256" key="7">
    <source>
        <dbReference type="ARBA" id="ARBA00022530"/>
    </source>
</evidence>
<dbReference type="PANTHER" id="PTHR11576:SF15">
    <property type="entry name" value="ZONA PELLUCIDA SPERM-BINDING PROTEIN 3-LIKE"/>
    <property type="match status" value="1"/>
</dbReference>
<evidence type="ECO:0000256" key="14">
    <source>
        <dbReference type="ARBA" id="ARBA00023180"/>
    </source>
</evidence>
<evidence type="ECO:0000256" key="5">
    <source>
        <dbReference type="ARBA" id="ARBA00022475"/>
    </source>
</evidence>
<evidence type="ECO:0000256" key="15">
    <source>
        <dbReference type="ARBA" id="ARBA00030824"/>
    </source>
</evidence>
<organism evidence="18 19">
    <name type="scientific">Gasterosteus aculeatus aculeatus</name>
    <name type="common">three-spined stickleback</name>
    <dbReference type="NCBI Taxonomy" id="481459"/>
    <lineage>
        <taxon>Eukaryota</taxon>
        <taxon>Metazoa</taxon>
        <taxon>Chordata</taxon>
        <taxon>Craniata</taxon>
        <taxon>Vertebrata</taxon>
        <taxon>Euteleostomi</taxon>
        <taxon>Actinopterygii</taxon>
        <taxon>Neopterygii</taxon>
        <taxon>Teleostei</taxon>
        <taxon>Neoteleostei</taxon>
        <taxon>Acanthomorphata</taxon>
        <taxon>Eupercaria</taxon>
        <taxon>Perciformes</taxon>
        <taxon>Cottioidei</taxon>
        <taxon>Gasterosteales</taxon>
        <taxon>Gasterosteidae</taxon>
        <taxon>Gasterosteus</taxon>
    </lineage>
</organism>
<accession>A0AAQ4QQX4</accession>
<dbReference type="FunFam" id="2.60.40.4100:FF:000002">
    <property type="entry name" value="Zona pellucida sperm-binding protein 3"/>
    <property type="match status" value="1"/>
</dbReference>
<reference evidence="18" key="3">
    <citation type="submission" date="2025-09" db="UniProtKB">
        <authorList>
            <consortium name="Ensembl"/>
        </authorList>
    </citation>
    <scope>IDENTIFICATION</scope>
</reference>
<keyword evidence="7" id="KW-0272">Extracellular matrix</keyword>
<dbReference type="Proteomes" id="UP000007635">
    <property type="component" value="Chromosome XX"/>
</dbReference>
<keyword evidence="6" id="KW-0964">Secreted</keyword>
<keyword evidence="5" id="KW-1003">Cell membrane</keyword>
<evidence type="ECO:0000256" key="10">
    <source>
        <dbReference type="ARBA" id="ARBA00022729"/>
    </source>
</evidence>
<reference evidence="18 19" key="1">
    <citation type="journal article" date="2021" name="G3 (Bethesda)">
        <title>Improved contiguity of the threespine stickleback genome using long-read sequencing.</title>
        <authorList>
            <person name="Nath S."/>
            <person name="Shaw D.E."/>
            <person name="White M.A."/>
        </authorList>
    </citation>
    <scope>NUCLEOTIDE SEQUENCE [LARGE SCALE GENOMIC DNA]</scope>
    <source>
        <strain evidence="18 19">Lake Benthic</strain>
    </source>
</reference>
<evidence type="ECO:0000256" key="11">
    <source>
        <dbReference type="ARBA" id="ARBA00022989"/>
    </source>
</evidence>
<dbReference type="GO" id="GO:0035803">
    <property type="term" value="P:egg coat formation"/>
    <property type="evidence" value="ECO:0007669"/>
    <property type="project" value="TreeGrafter"/>
</dbReference>
<evidence type="ECO:0000256" key="12">
    <source>
        <dbReference type="ARBA" id="ARBA00023136"/>
    </source>
</evidence>
<proteinExistence type="inferred from homology"/>
<evidence type="ECO:0000256" key="4">
    <source>
        <dbReference type="ARBA" id="ARBA00017980"/>
    </source>
</evidence>
<dbReference type="InterPro" id="IPR055355">
    <property type="entry name" value="ZP-C"/>
</dbReference>
<dbReference type="FunFam" id="2.60.40.3210:FF:000001">
    <property type="entry name" value="Zona pellucida sperm-binding protein 3"/>
    <property type="match status" value="1"/>
</dbReference>
<dbReference type="Gene3D" id="2.60.40.3210">
    <property type="entry name" value="Zona pellucida, ZP-N domain"/>
    <property type="match status" value="1"/>
</dbReference>
<dbReference type="GO" id="GO:2000344">
    <property type="term" value="P:positive regulation of acrosome reaction"/>
    <property type="evidence" value="ECO:0007669"/>
    <property type="project" value="TreeGrafter"/>
</dbReference>
<keyword evidence="9" id="KW-0812">Transmembrane</keyword>
<sequence>MPQLWWFLWALFRGALGGPVQRGTWLEPVRTDAGRAPRTPSHHLPMFLHSPGPLVSAELLRPVPHRSPFPAELTELLNPPAGAAEQRVQVAWARAVQVYCGADRVSVRVDRSQLRAWTAPSLFYLGSCPASQVDPRALYFHYRLTQCGAEPAVVGGQLVYTHILRYIPPPQGHVIRVLPLSLPIHCHYNRFHYSYQVGFKPQVWPTTFVKSIRSKLKYILTVSNDHWFYLGEPVFFVARAEVLLAGETLYVNSCYATSSKDPSSTPSVDIISNYGCMTDSRREDSSSRFLAREGDVVKFSVDAFLFTAVSQVRPFFVILKLIPVVLNLRVITRFLILDMARCCLCRWEELQATDPVCSCCDSMCHLHDRKWRERRSTEHMTTLAVSQSKHHCNRI</sequence>
<evidence type="ECO:0000256" key="6">
    <source>
        <dbReference type="ARBA" id="ARBA00022525"/>
    </source>
</evidence>
<keyword evidence="10 16" id="KW-0732">Signal</keyword>
<dbReference type="SMART" id="SM00241">
    <property type="entry name" value="ZP"/>
    <property type="match status" value="1"/>
</dbReference>
<feature type="chain" id="PRO_5042922302" description="Zona pellucida sperm-binding protein 3" evidence="16">
    <location>
        <begin position="18"/>
        <end position="395"/>
    </location>
</feature>
<evidence type="ECO:0000256" key="16">
    <source>
        <dbReference type="SAM" id="SignalP"/>
    </source>
</evidence>
<dbReference type="InterPro" id="IPR042235">
    <property type="entry name" value="ZP-C_dom"/>
</dbReference>
<keyword evidence="12" id="KW-0472">Membrane</keyword>
<evidence type="ECO:0000259" key="17">
    <source>
        <dbReference type="PROSITE" id="PS51034"/>
    </source>
</evidence>
<dbReference type="AlphaFoldDB" id="A0AAQ4QQX4"/>
<evidence type="ECO:0000313" key="19">
    <source>
        <dbReference type="Proteomes" id="UP000007635"/>
    </source>
</evidence>
<keyword evidence="14" id="KW-0325">Glycoprotein</keyword>
<dbReference type="GeneTree" id="ENSGT01030000234567"/>
<dbReference type="InterPro" id="IPR001507">
    <property type="entry name" value="ZP_dom"/>
</dbReference>
<evidence type="ECO:0000256" key="9">
    <source>
        <dbReference type="ARBA" id="ARBA00022692"/>
    </source>
</evidence>
<dbReference type="InterPro" id="IPR055356">
    <property type="entry name" value="ZP-N"/>
</dbReference>
<keyword evidence="11" id="KW-1133">Transmembrane helix</keyword>
<evidence type="ECO:0000256" key="3">
    <source>
        <dbReference type="ARBA" id="ARBA00006735"/>
    </source>
</evidence>
<evidence type="ECO:0000313" key="18">
    <source>
        <dbReference type="Ensembl" id="ENSGACP00000053704.1"/>
    </source>
</evidence>
<dbReference type="GO" id="GO:0032190">
    <property type="term" value="F:acrosin binding"/>
    <property type="evidence" value="ECO:0007669"/>
    <property type="project" value="TreeGrafter"/>
</dbReference>
<dbReference type="GO" id="GO:0005886">
    <property type="term" value="C:plasma membrane"/>
    <property type="evidence" value="ECO:0007669"/>
    <property type="project" value="UniProtKB-SubCell"/>
</dbReference>
<reference evidence="18" key="2">
    <citation type="submission" date="2025-08" db="UniProtKB">
        <authorList>
            <consortium name="Ensembl"/>
        </authorList>
    </citation>
    <scope>IDENTIFICATION</scope>
</reference>
<dbReference type="PANTHER" id="PTHR11576">
    <property type="entry name" value="ZONA PELLUCIDA SPERM-BINDING PROTEIN 3"/>
    <property type="match status" value="1"/>
</dbReference>
<comment type="subcellular location">
    <subcellularLocation>
        <location evidence="1">Cell membrane</location>
        <topology evidence="1">Single-pass type I membrane protein</topology>
    </subcellularLocation>
    <subcellularLocation>
        <location evidence="2">Secreted</location>
        <location evidence="2">Extracellular space</location>
        <location evidence="2">Extracellular matrix</location>
    </subcellularLocation>
</comment>